<evidence type="ECO:0000256" key="2">
    <source>
        <dbReference type="ARBA" id="ARBA00022630"/>
    </source>
</evidence>
<evidence type="ECO:0000313" key="7">
    <source>
        <dbReference type="EMBL" id="SVA20329.1"/>
    </source>
</evidence>
<evidence type="ECO:0000256" key="5">
    <source>
        <dbReference type="ARBA" id="ARBA00024042"/>
    </source>
</evidence>
<dbReference type="AlphaFoldDB" id="A0A381TWV2"/>
<sequence>MPHADVTASRRLFLQYLAGSPALAAGMLGTGLVRDLTAACLSVDSTANHTAQQLKQSSTLIASENEALNVFDFRSVAEQVLPPAHYAYLATSVDDDRMLEVNREGFLRFQLRMRRLVDIRQLDTSVSLFGHRWDTPIVIQPTGSNGAFHPDAELAVARAARVKGHLQMLSTVASTPVEEVVAARGGPVWFQLYAAENWTATQAMVKRAEDAGCSALVLTVDLQGDSNRETVARGIRRDDRDCTLCHDPNRPRAMHTHLDTSLFRITGTPPRTGPPRPRGMTWEYVTRLKNATTMPVLVKGIVTGEDASLCEAYGADGLVVSNHGARAGASGRSTIECLPEVAEAVGGRLPIIIDSGFRRGTDIFKALALGATAVGIGRPYLWGLASFGQAGVEAVLELLRRELEMVMRQAGTTSLDQISPGHIVDRSL</sequence>
<evidence type="ECO:0000256" key="1">
    <source>
        <dbReference type="ARBA" id="ARBA00001917"/>
    </source>
</evidence>
<keyword evidence="3" id="KW-0288">FMN</keyword>
<gene>
    <name evidence="7" type="ORF">METZ01_LOCUS73183</name>
</gene>
<dbReference type="InterPro" id="IPR012133">
    <property type="entry name" value="Alpha-hydoxy_acid_DH_FMN"/>
</dbReference>
<dbReference type="InterPro" id="IPR000262">
    <property type="entry name" value="FMN-dep_DH"/>
</dbReference>
<reference evidence="7" key="1">
    <citation type="submission" date="2018-05" db="EMBL/GenBank/DDBJ databases">
        <authorList>
            <person name="Lanie J.A."/>
            <person name="Ng W.-L."/>
            <person name="Kazmierczak K.M."/>
            <person name="Andrzejewski T.M."/>
            <person name="Davidsen T.M."/>
            <person name="Wayne K.J."/>
            <person name="Tettelin H."/>
            <person name="Glass J.I."/>
            <person name="Rusch D."/>
            <person name="Podicherti R."/>
            <person name="Tsui H.-C.T."/>
            <person name="Winkler M.E."/>
        </authorList>
    </citation>
    <scope>NUCLEOTIDE SEQUENCE</scope>
</reference>
<dbReference type="SUPFAM" id="SSF51395">
    <property type="entry name" value="FMN-linked oxidoreductases"/>
    <property type="match status" value="1"/>
</dbReference>
<keyword evidence="4" id="KW-0560">Oxidoreductase</keyword>
<dbReference type="Pfam" id="PF01070">
    <property type="entry name" value="FMN_dh"/>
    <property type="match status" value="1"/>
</dbReference>
<dbReference type="CDD" id="cd02809">
    <property type="entry name" value="alpha_hydroxyacid_oxid_FMN"/>
    <property type="match status" value="1"/>
</dbReference>
<dbReference type="PROSITE" id="PS51349">
    <property type="entry name" value="FMN_HYDROXY_ACID_DH_2"/>
    <property type="match status" value="1"/>
</dbReference>
<dbReference type="Gene3D" id="3.20.20.70">
    <property type="entry name" value="Aldolase class I"/>
    <property type="match status" value="1"/>
</dbReference>
<proteinExistence type="inferred from homology"/>
<dbReference type="PIRSF" id="PIRSF000138">
    <property type="entry name" value="Al-hdrx_acd_dh"/>
    <property type="match status" value="1"/>
</dbReference>
<dbReference type="PANTHER" id="PTHR10578:SF107">
    <property type="entry name" value="2-HYDROXYACID OXIDASE 1"/>
    <property type="match status" value="1"/>
</dbReference>
<dbReference type="PANTHER" id="PTHR10578">
    <property type="entry name" value="S -2-HYDROXY-ACID OXIDASE-RELATED"/>
    <property type="match status" value="1"/>
</dbReference>
<evidence type="ECO:0000259" key="6">
    <source>
        <dbReference type="PROSITE" id="PS51349"/>
    </source>
</evidence>
<dbReference type="InterPro" id="IPR013785">
    <property type="entry name" value="Aldolase_TIM"/>
</dbReference>
<name>A0A381TWV2_9ZZZZ</name>
<dbReference type="InterPro" id="IPR037396">
    <property type="entry name" value="FMN_HAD"/>
</dbReference>
<keyword evidence="2" id="KW-0285">Flavoprotein</keyword>
<evidence type="ECO:0000256" key="4">
    <source>
        <dbReference type="ARBA" id="ARBA00023002"/>
    </source>
</evidence>
<dbReference type="GO" id="GO:0016491">
    <property type="term" value="F:oxidoreductase activity"/>
    <property type="evidence" value="ECO:0007669"/>
    <property type="project" value="UniProtKB-KW"/>
</dbReference>
<dbReference type="EMBL" id="UINC01005285">
    <property type="protein sequence ID" value="SVA20329.1"/>
    <property type="molecule type" value="Genomic_DNA"/>
</dbReference>
<comment type="cofactor">
    <cofactor evidence="1">
        <name>FMN</name>
        <dbReference type="ChEBI" id="CHEBI:58210"/>
    </cofactor>
</comment>
<evidence type="ECO:0000256" key="3">
    <source>
        <dbReference type="ARBA" id="ARBA00022643"/>
    </source>
</evidence>
<dbReference type="GO" id="GO:0010181">
    <property type="term" value="F:FMN binding"/>
    <property type="evidence" value="ECO:0007669"/>
    <property type="project" value="InterPro"/>
</dbReference>
<organism evidence="7">
    <name type="scientific">marine metagenome</name>
    <dbReference type="NCBI Taxonomy" id="408172"/>
    <lineage>
        <taxon>unclassified sequences</taxon>
        <taxon>metagenomes</taxon>
        <taxon>ecological metagenomes</taxon>
    </lineage>
</organism>
<feature type="domain" description="FMN hydroxy acid dehydrogenase" evidence="6">
    <location>
        <begin position="62"/>
        <end position="428"/>
    </location>
</feature>
<protein>
    <recommendedName>
        <fullName evidence="6">FMN hydroxy acid dehydrogenase domain-containing protein</fullName>
    </recommendedName>
</protein>
<accession>A0A381TWV2</accession>
<comment type="similarity">
    <text evidence="5">Belongs to the FMN-dependent alpha-hydroxy acid dehydrogenase family.</text>
</comment>